<protein>
    <submittedName>
        <fullName evidence="4">Myotubularin- protein 10</fullName>
    </submittedName>
</protein>
<dbReference type="GeneID" id="24590320"/>
<evidence type="ECO:0000313" key="4">
    <source>
        <dbReference type="EMBL" id="KAH9586911.1"/>
    </source>
</evidence>
<feature type="compositionally biased region" description="Low complexity" evidence="2">
    <location>
        <begin position="168"/>
        <end position="186"/>
    </location>
</feature>
<dbReference type="CTD" id="54893"/>
<evidence type="ECO:0000259" key="3">
    <source>
        <dbReference type="PROSITE" id="PS51339"/>
    </source>
</evidence>
<dbReference type="GO" id="GO:0016020">
    <property type="term" value="C:membrane"/>
    <property type="evidence" value="ECO:0007669"/>
    <property type="project" value="TreeGrafter"/>
</dbReference>
<dbReference type="SUPFAM" id="SSF52799">
    <property type="entry name" value="(Phosphotyrosine protein) phosphatases II"/>
    <property type="match status" value="1"/>
</dbReference>
<dbReference type="PROSITE" id="PS51339">
    <property type="entry name" value="PPASE_MYOTUBULARIN"/>
    <property type="match status" value="1"/>
</dbReference>
<dbReference type="EMBL" id="AMPZ03000003">
    <property type="protein sequence ID" value="KAH9586911.1"/>
    <property type="molecule type" value="Genomic_DNA"/>
</dbReference>
<reference evidence="4" key="4">
    <citation type="journal article" date="2022" name="PLoS Pathog.">
        <title>Chromosome-level genome of Schistosoma haematobium underpins genome-wide explorations of molecular variation.</title>
        <authorList>
            <person name="Stroehlein A.J."/>
            <person name="Korhonen P.K."/>
            <person name="Lee V.V."/>
            <person name="Ralph S.A."/>
            <person name="Mentink-Kane M."/>
            <person name="You H."/>
            <person name="McManus D.P."/>
            <person name="Tchuente L.T."/>
            <person name="Stothard J.R."/>
            <person name="Kaur P."/>
            <person name="Dudchenko O."/>
            <person name="Aiden E.L."/>
            <person name="Yang B."/>
            <person name="Yang H."/>
            <person name="Emery A.M."/>
            <person name="Webster B.L."/>
            <person name="Brindley P.J."/>
            <person name="Rollinson D."/>
            <person name="Chang B.C.H."/>
            <person name="Gasser R.B."/>
            <person name="Young N.D."/>
        </authorList>
    </citation>
    <scope>NUCLEOTIDE SEQUENCE</scope>
</reference>
<dbReference type="AlphaFoldDB" id="A0A922IWJ3"/>
<evidence type="ECO:0000256" key="2">
    <source>
        <dbReference type="SAM" id="MobiDB-lite"/>
    </source>
</evidence>
<dbReference type="InterPro" id="IPR010569">
    <property type="entry name" value="Myotubularin-like_Pase_dom"/>
</dbReference>
<dbReference type="GO" id="GO:0005737">
    <property type="term" value="C:cytoplasm"/>
    <property type="evidence" value="ECO:0007669"/>
    <property type="project" value="TreeGrafter"/>
</dbReference>
<keyword evidence="5" id="KW-1185">Reference proteome</keyword>
<dbReference type="KEGG" id="shx:MS3_00004849"/>
<evidence type="ECO:0000256" key="1">
    <source>
        <dbReference type="ARBA" id="ARBA00007471"/>
    </source>
</evidence>
<dbReference type="RefSeq" id="XP_035590013.2">
    <property type="nucleotide sequence ID" value="XM_035732874.2"/>
</dbReference>
<feature type="region of interest" description="Disordered" evidence="2">
    <location>
        <begin position="723"/>
        <end position="742"/>
    </location>
</feature>
<organism evidence="4 5">
    <name type="scientific">Schistosoma haematobium</name>
    <name type="common">Blood fluke</name>
    <dbReference type="NCBI Taxonomy" id="6185"/>
    <lineage>
        <taxon>Eukaryota</taxon>
        <taxon>Metazoa</taxon>
        <taxon>Spiralia</taxon>
        <taxon>Lophotrochozoa</taxon>
        <taxon>Platyhelminthes</taxon>
        <taxon>Trematoda</taxon>
        <taxon>Digenea</taxon>
        <taxon>Strigeidida</taxon>
        <taxon>Schistosomatoidea</taxon>
        <taxon>Schistosomatidae</taxon>
        <taxon>Schistosoma</taxon>
    </lineage>
</organism>
<name>A0A922IWJ3_SCHHA</name>
<feature type="domain" description="Myotubularin phosphatase" evidence="3">
    <location>
        <begin position="315"/>
        <end position="1039"/>
    </location>
</feature>
<dbReference type="Pfam" id="PF06602">
    <property type="entry name" value="Myotub-related"/>
    <property type="match status" value="1"/>
</dbReference>
<dbReference type="InterPro" id="IPR029021">
    <property type="entry name" value="Prot-tyrosine_phosphatase-like"/>
</dbReference>
<gene>
    <name evidence="4" type="primary">MTMR10</name>
    <name evidence="4" type="ORF">MS3_00004849</name>
</gene>
<accession>A0A922IWJ3</accession>
<reference evidence="4" key="1">
    <citation type="journal article" date="2012" name="Nat. Genet.">
        <title>Whole-genome sequence of Schistosoma haematobium.</title>
        <authorList>
            <person name="Young N.D."/>
            <person name="Jex A.R."/>
            <person name="Li B."/>
            <person name="Liu S."/>
            <person name="Yang L."/>
            <person name="Xiong Z."/>
            <person name="Li Y."/>
            <person name="Cantacessi C."/>
            <person name="Hall R.S."/>
            <person name="Xu X."/>
            <person name="Chen F."/>
            <person name="Wu X."/>
            <person name="Zerlotini A."/>
            <person name="Oliveira G."/>
            <person name="Hofmann A."/>
            <person name="Zhang G."/>
            <person name="Fang X."/>
            <person name="Kang Y."/>
            <person name="Campbell B.E."/>
            <person name="Loukas A."/>
            <person name="Ranganathan S."/>
            <person name="Rollinson D."/>
            <person name="Rinaldi G."/>
            <person name="Brindley P.J."/>
            <person name="Yang H."/>
            <person name="Wang J."/>
            <person name="Wang J."/>
            <person name="Gasser R.B."/>
        </authorList>
    </citation>
    <scope>NUCLEOTIDE SEQUENCE</scope>
</reference>
<feature type="region of interest" description="Disordered" evidence="2">
    <location>
        <begin position="168"/>
        <end position="193"/>
    </location>
</feature>
<dbReference type="Proteomes" id="UP000471633">
    <property type="component" value="Unassembled WGS sequence"/>
</dbReference>
<dbReference type="InterPro" id="IPR030564">
    <property type="entry name" value="Myotubularin"/>
</dbReference>
<comment type="caution">
    <text evidence="4">The sequence shown here is derived from an EMBL/GenBank/DDBJ whole genome shotgun (WGS) entry which is preliminary data.</text>
</comment>
<dbReference type="PANTHER" id="PTHR10807">
    <property type="entry name" value="MYOTUBULARIN-RELATED"/>
    <property type="match status" value="1"/>
</dbReference>
<dbReference type="PANTHER" id="PTHR10807:SF110">
    <property type="entry name" value="FI17948P1"/>
    <property type="match status" value="1"/>
</dbReference>
<sequence length="1137" mass="132474">MDNVPCCYCTYEVPFRGVSSEHPTGHLLTAVRNSGEKQLLGKPLDKIFRFGCFEVAHNKLTLYGILGLSNWEVLFVPCINLGQISKENINATRQLLSQTLHRTEPYFYQSWISNRPGSIGLGKIDYLIIQDRHDHLYKFDPINNIWLHSINGNGIKLKKFKKYWLNTTDNTTNTNTPPPTTTTTTTTHHHHNKLPHTPTRLLILTTDFEVFSFQLCYNQLKLSTISIITTKELNQLRKNIKNNINLFINLLTKRISYIRKSTGYLLANEYAIHNNSNNNLETLLIGQQDTTNHNLHKRSNVNIYETNWNDNKHDFPVKCTPVNSLTRLKTTWYHRLKGNYIIIDNTDFAYCRTLPLEIPTLAFKMSVIIFRDYFEGHRFPILSFYYSNSLVHNKNSYLYKYYPPYSLATTTTTTSPVSMSLVHRFGVWILRSGNLLTDINMNQLIDCTNHLSTTTTSNHQKKLYLKHIKLSFSDHLNELFKDKNIVKSTESTLQEYYIPLYEDYSNDWCTTTTTTHDCTFMTTSDHPTNNDNEEKAKSLEQNNFIPSSFITELYELNQHYDNWLIPKHNHIKQSWLQLKNLIQLPQIHTPNVEIFNEFTNTTTYNNNNNSMNDTTDYDSSVVGDHHSLINVGTTTSTINNNNNTSSSNDNLMFMNWDTLSTDSLSSEREKKYSDILFRSKSKQMDHSVIDKRLSTRSDWHKFSFSNLLKTDDNNNNNNRHNNLINNNHNHANNKSNSTNNLRNSIGQSFSKSYSHFYLLNKKKLDHFAFQCSPHRSDWYDYLLSTNWLNLLLFTLKQATQLSQLIYQYSMKPVNGYNGTIILLSGPDSGRNWQPILMSLVQIMLSAENRTILGFEDLIEQEWIRYGYPFVPDPADWHDDSVSCDYDDGACFALFIDCVHQLLVQFPTEFAFTEDYLVLLLDSALSRGGGTPPFTIEFSCSCEATRNVKTKSMTQEQIIEKSNYFYNIRAWRSFHNWNDILTDHGYQLLFNWLYFWQYNSDPVNNRSDYTKLIQTVNKSTQILIPILSPLYYPHFWIHAWYRWNRSIRLTNGGGYAFNAAYYRNLLGSTTTTTNNNNNKQNSFMIPRTNTTPYTGWLTDESIGNALNQIGYSISFDYFYKNLYEIANLWDNNEDFNTS</sequence>
<comment type="similarity">
    <text evidence="1">Belongs to the protein-tyrosine phosphatase family. Non-receptor class myotubularin subfamily.</text>
</comment>
<dbReference type="GO" id="GO:0046856">
    <property type="term" value="P:phosphatidylinositol dephosphorylation"/>
    <property type="evidence" value="ECO:0007669"/>
    <property type="project" value="TreeGrafter"/>
</dbReference>
<reference evidence="4" key="3">
    <citation type="submission" date="2021-06" db="EMBL/GenBank/DDBJ databases">
        <title>Chromosome-level genome assembly for S. haematobium.</title>
        <authorList>
            <person name="Stroehlein A.J."/>
        </authorList>
    </citation>
    <scope>NUCLEOTIDE SEQUENCE</scope>
</reference>
<evidence type="ECO:0000313" key="5">
    <source>
        <dbReference type="Proteomes" id="UP000471633"/>
    </source>
</evidence>
<proteinExistence type="inferred from homology"/>
<reference evidence="4" key="2">
    <citation type="journal article" date="2019" name="Gigascience">
        <title>High-quality Schistosoma haematobium genome achieved by single-molecule and long-range sequencing.</title>
        <authorList>
            <person name="Stroehlein A.J."/>
            <person name="Korhonen P.K."/>
            <person name="Chong T.M."/>
            <person name="Lim Y.L."/>
            <person name="Chan K.G."/>
            <person name="Webster B."/>
            <person name="Rollinson D."/>
            <person name="Brindley P.J."/>
            <person name="Gasser R.B."/>
            <person name="Young N.D."/>
        </authorList>
    </citation>
    <scope>NUCLEOTIDE SEQUENCE</scope>
</reference>